<gene>
    <name evidence="1" type="ORF">Slati_4277900</name>
</gene>
<name>A0AAW2TDI2_9LAMI</name>
<sequence length="77" mass="8434">MVEWRKHKVVDASTEDIHALQVVQRVPLAAVSRASEGFLGTTEPDNPPHNGTFMDISCGKLFPGLLEIMQQMIASSV</sequence>
<dbReference type="AlphaFoldDB" id="A0AAW2TDI2"/>
<reference evidence="1" key="2">
    <citation type="journal article" date="2024" name="Plant">
        <title>Genomic evolution and insights into agronomic trait innovations of Sesamum species.</title>
        <authorList>
            <person name="Miao H."/>
            <person name="Wang L."/>
            <person name="Qu L."/>
            <person name="Liu H."/>
            <person name="Sun Y."/>
            <person name="Le M."/>
            <person name="Wang Q."/>
            <person name="Wei S."/>
            <person name="Zheng Y."/>
            <person name="Lin W."/>
            <person name="Duan Y."/>
            <person name="Cao H."/>
            <person name="Xiong S."/>
            <person name="Wang X."/>
            <person name="Wei L."/>
            <person name="Li C."/>
            <person name="Ma Q."/>
            <person name="Ju M."/>
            <person name="Zhao R."/>
            <person name="Li G."/>
            <person name="Mu C."/>
            <person name="Tian Q."/>
            <person name="Mei H."/>
            <person name="Zhang T."/>
            <person name="Gao T."/>
            <person name="Zhang H."/>
        </authorList>
    </citation>
    <scope>NUCLEOTIDE SEQUENCE</scope>
    <source>
        <strain evidence="1">KEN1</strain>
    </source>
</reference>
<reference evidence="1" key="1">
    <citation type="submission" date="2020-06" db="EMBL/GenBank/DDBJ databases">
        <authorList>
            <person name="Li T."/>
            <person name="Hu X."/>
            <person name="Zhang T."/>
            <person name="Song X."/>
            <person name="Zhang H."/>
            <person name="Dai N."/>
            <person name="Sheng W."/>
            <person name="Hou X."/>
            <person name="Wei L."/>
        </authorList>
    </citation>
    <scope>NUCLEOTIDE SEQUENCE</scope>
    <source>
        <strain evidence="1">KEN1</strain>
        <tissue evidence="1">Leaf</tissue>
    </source>
</reference>
<evidence type="ECO:0000313" key="1">
    <source>
        <dbReference type="EMBL" id="KAL0402480.1"/>
    </source>
</evidence>
<protein>
    <submittedName>
        <fullName evidence="1">Uncharacterized protein</fullName>
    </submittedName>
</protein>
<proteinExistence type="predicted"/>
<dbReference type="EMBL" id="JACGWN010000015">
    <property type="protein sequence ID" value="KAL0402480.1"/>
    <property type="molecule type" value="Genomic_DNA"/>
</dbReference>
<comment type="caution">
    <text evidence="1">The sequence shown here is derived from an EMBL/GenBank/DDBJ whole genome shotgun (WGS) entry which is preliminary data.</text>
</comment>
<organism evidence="1">
    <name type="scientific">Sesamum latifolium</name>
    <dbReference type="NCBI Taxonomy" id="2727402"/>
    <lineage>
        <taxon>Eukaryota</taxon>
        <taxon>Viridiplantae</taxon>
        <taxon>Streptophyta</taxon>
        <taxon>Embryophyta</taxon>
        <taxon>Tracheophyta</taxon>
        <taxon>Spermatophyta</taxon>
        <taxon>Magnoliopsida</taxon>
        <taxon>eudicotyledons</taxon>
        <taxon>Gunneridae</taxon>
        <taxon>Pentapetalae</taxon>
        <taxon>asterids</taxon>
        <taxon>lamiids</taxon>
        <taxon>Lamiales</taxon>
        <taxon>Pedaliaceae</taxon>
        <taxon>Sesamum</taxon>
    </lineage>
</organism>
<accession>A0AAW2TDI2</accession>